<name>A0A915A2V4_PARUN</name>
<keyword evidence="1" id="KW-0732">Signal</keyword>
<dbReference type="Proteomes" id="UP000887569">
    <property type="component" value="Unplaced"/>
</dbReference>
<feature type="chain" id="PRO_5037479514" evidence="1">
    <location>
        <begin position="23"/>
        <end position="90"/>
    </location>
</feature>
<sequence>TITISIWANECLVLAASRCSCGLLLVEWNVDLKSSTIRSTTSFSHTTLPIATLTNAAIQDQQFIAGANMVCEDVVSESFSCCFCRSEMSR</sequence>
<protein>
    <submittedName>
        <fullName evidence="3">Tyrosine-protein phosphatase domain-containing protein</fullName>
    </submittedName>
</protein>
<dbReference type="AlphaFoldDB" id="A0A915A2V4"/>
<evidence type="ECO:0000313" key="2">
    <source>
        <dbReference type="Proteomes" id="UP000887569"/>
    </source>
</evidence>
<feature type="signal peptide" evidence="1">
    <location>
        <begin position="1"/>
        <end position="22"/>
    </location>
</feature>
<proteinExistence type="predicted"/>
<reference evidence="3" key="1">
    <citation type="submission" date="2022-11" db="UniProtKB">
        <authorList>
            <consortium name="WormBaseParasite"/>
        </authorList>
    </citation>
    <scope>IDENTIFICATION</scope>
</reference>
<evidence type="ECO:0000313" key="3">
    <source>
        <dbReference type="WBParaSite" id="PgE029_g001_t06"/>
    </source>
</evidence>
<accession>A0A915A2V4</accession>
<organism evidence="2 3">
    <name type="scientific">Parascaris univalens</name>
    <name type="common">Nematode worm</name>
    <dbReference type="NCBI Taxonomy" id="6257"/>
    <lineage>
        <taxon>Eukaryota</taxon>
        <taxon>Metazoa</taxon>
        <taxon>Ecdysozoa</taxon>
        <taxon>Nematoda</taxon>
        <taxon>Chromadorea</taxon>
        <taxon>Rhabditida</taxon>
        <taxon>Spirurina</taxon>
        <taxon>Ascaridomorpha</taxon>
        <taxon>Ascaridoidea</taxon>
        <taxon>Ascarididae</taxon>
        <taxon>Parascaris</taxon>
    </lineage>
</organism>
<keyword evidence="2" id="KW-1185">Reference proteome</keyword>
<evidence type="ECO:0000256" key="1">
    <source>
        <dbReference type="SAM" id="SignalP"/>
    </source>
</evidence>
<dbReference type="WBParaSite" id="PgE029_g001_t06">
    <property type="protein sequence ID" value="PgE029_g001_t06"/>
    <property type="gene ID" value="PgE029_g001"/>
</dbReference>